<dbReference type="GO" id="GO:0000976">
    <property type="term" value="F:transcription cis-regulatory region binding"/>
    <property type="evidence" value="ECO:0007669"/>
    <property type="project" value="TreeGrafter"/>
</dbReference>
<dbReference type="EMBL" id="VCQV01000001">
    <property type="protein sequence ID" value="TWP38942.1"/>
    <property type="molecule type" value="Genomic_DNA"/>
</dbReference>
<dbReference type="Pfam" id="PF00440">
    <property type="entry name" value="TetR_N"/>
    <property type="match status" value="1"/>
</dbReference>
<organism evidence="4 5">
    <name type="scientific">Leekyejoonella antrihumi</name>
    <dbReference type="NCBI Taxonomy" id="1660198"/>
    <lineage>
        <taxon>Bacteria</taxon>
        <taxon>Bacillati</taxon>
        <taxon>Actinomycetota</taxon>
        <taxon>Actinomycetes</taxon>
        <taxon>Micrococcales</taxon>
        <taxon>Dermacoccaceae</taxon>
        <taxon>Leekyejoonella</taxon>
    </lineage>
</organism>
<evidence type="ECO:0000313" key="5">
    <source>
        <dbReference type="Proteomes" id="UP000320244"/>
    </source>
</evidence>
<evidence type="ECO:0000313" key="4">
    <source>
        <dbReference type="EMBL" id="TWP38942.1"/>
    </source>
</evidence>
<dbReference type="InterPro" id="IPR050109">
    <property type="entry name" value="HTH-type_TetR-like_transc_reg"/>
</dbReference>
<evidence type="ECO:0000256" key="1">
    <source>
        <dbReference type="ARBA" id="ARBA00023125"/>
    </source>
</evidence>
<dbReference type="SUPFAM" id="SSF46689">
    <property type="entry name" value="Homeodomain-like"/>
    <property type="match status" value="1"/>
</dbReference>
<evidence type="ECO:0000256" key="2">
    <source>
        <dbReference type="PROSITE-ProRule" id="PRU00335"/>
    </source>
</evidence>
<dbReference type="Proteomes" id="UP000320244">
    <property type="component" value="Unassembled WGS sequence"/>
</dbReference>
<dbReference type="SUPFAM" id="SSF48498">
    <property type="entry name" value="Tetracyclin repressor-like, C-terminal domain"/>
    <property type="match status" value="1"/>
</dbReference>
<accession>A0A563E9L1</accession>
<dbReference type="RefSeq" id="WP_146314724.1">
    <property type="nucleotide sequence ID" value="NZ_VCQV01000001.1"/>
</dbReference>
<dbReference type="PROSITE" id="PS50977">
    <property type="entry name" value="HTH_TETR_2"/>
    <property type="match status" value="1"/>
</dbReference>
<keyword evidence="1 2" id="KW-0238">DNA-binding</keyword>
<dbReference type="InterPro" id="IPR001647">
    <property type="entry name" value="HTH_TetR"/>
</dbReference>
<dbReference type="GO" id="GO:0003700">
    <property type="term" value="F:DNA-binding transcription factor activity"/>
    <property type="evidence" value="ECO:0007669"/>
    <property type="project" value="TreeGrafter"/>
</dbReference>
<dbReference type="InterPro" id="IPR036271">
    <property type="entry name" value="Tet_transcr_reg_TetR-rel_C_sf"/>
</dbReference>
<feature type="domain" description="HTH tetR-type" evidence="3">
    <location>
        <begin position="8"/>
        <end position="68"/>
    </location>
</feature>
<reference evidence="4 5" key="2">
    <citation type="submission" date="2019-08" db="EMBL/GenBank/DDBJ databases">
        <title>Jejuicoccus antrihumi gen. nov., sp. nov., a new member of the family Dermacoccaceae isolated from a cave.</title>
        <authorList>
            <person name="Schumann P."/>
            <person name="Kim I.S."/>
        </authorList>
    </citation>
    <scope>NUCLEOTIDE SEQUENCE [LARGE SCALE GENOMIC DNA]</scope>
    <source>
        <strain evidence="4 5">C5-26</strain>
    </source>
</reference>
<reference evidence="4 5" key="1">
    <citation type="submission" date="2019-05" db="EMBL/GenBank/DDBJ databases">
        <authorList>
            <person name="Lee S.D."/>
        </authorList>
    </citation>
    <scope>NUCLEOTIDE SEQUENCE [LARGE SCALE GENOMIC DNA]</scope>
    <source>
        <strain evidence="4 5">C5-26</strain>
    </source>
</reference>
<comment type="caution">
    <text evidence="4">The sequence shown here is derived from an EMBL/GenBank/DDBJ whole genome shotgun (WGS) entry which is preliminary data.</text>
</comment>
<sequence>MPSIRNSPIGDEVLLDAARECLLAVGWRRTTMTDVARRAGVSRMTVYRRWPDMQVLIADLMTRELIMRGNHIAVDGENVTAAFIASEVARAAAALRENALFRKVVEVDPELLLPYLLVRRGRTQEAFLDNLRAAIGAGQEQGGVRPGDAGVLARTVLLTAYGFVFSAHTMTEPTGDPAQVDHLFAELRRLLTGYLS</sequence>
<dbReference type="AlphaFoldDB" id="A0A563E9L1"/>
<dbReference type="OrthoDB" id="9796019at2"/>
<gene>
    <name evidence="4" type="ORF">FGL98_00640</name>
</gene>
<dbReference type="InterPro" id="IPR009057">
    <property type="entry name" value="Homeodomain-like_sf"/>
</dbReference>
<feature type="DNA-binding region" description="H-T-H motif" evidence="2">
    <location>
        <begin position="31"/>
        <end position="50"/>
    </location>
</feature>
<protein>
    <submittedName>
        <fullName evidence="4">TetR/AcrR family transcriptional regulator</fullName>
    </submittedName>
</protein>
<dbReference type="PANTHER" id="PTHR30055:SF153">
    <property type="entry name" value="HTH-TYPE TRANSCRIPTIONAL REPRESSOR RV3405C"/>
    <property type="match status" value="1"/>
</dbReference>
<name>A0A563E9L1_9MICO</name>
<keyword evidence="5" id="KW-1185">Reference proteome</keyword>
<evidence type="ECO:0000259" key="3">
    <source>
        <dbReference type="PROSITE" id="PS50977"/>
    </source>
</evidence>
<dbReference type="PANTHER" id="PTHR30055">
    <property type="entry name" value="HTH-TYPE TRANSCRIPTIONAL REGULATOR RUTR"/>
    <property type="match status" value="1"/>
</dbReference>
<dbReference type="Gene3D" id="1.10.357.10">
    <property type="entry name" value="Tetracycline Repressor, domain 2"/>
    <property type="match status" value="1"/>
</dbReference>
<proteinExistence type="predicted"/>